<dbReference type="InterPro" id="IPR036412">
    <property type="entry name" value="HAD-like_sf"/>
</dbReference>
<evidence type="ECO:0000313" key="2">
    <source>
        <dbReference type="Proteomes" id="UP000229433"/>
    </source>
</evidence>
<dbReference type="AlphaFoldDB" id="A0A2G1VRQ0"/>
<dbReference type="SFLD" id="SFLDS00003">
    <property type="entry name" value="Haloacid_Dehalogenase"/>
    <property type="match status" value="1"/>
</dbReference>
<dbReference type="RefSeq" id="WP_099645958.1">
    <property type="nucleotide sequence ID" value="NZ_KZ319290.1"/>
</dbReference>
<dbReference type="Gene3D" id="1.10.150.240">
    <property type="entry name" value="Putative phosphatase, domain 2"/>
    <property type="match status" value="1"/>
</dbReference>
<dbReference type="InterPro" id="IPR052550">
    <property type="entry name" value="Pyrimidine_5'-ntase_YjjG"/>
</dbReference>
<dbReference type="NCBIfam" id="TIGR02254">
    <property type="entry name" value="YjjG_YfnB"/>
    <property type="match status" value="1"/>
</dbReference>
<gene>
    <name evidence="1" type="ORF">CJ305_09055</name>
</gene>
<dbReference type="Proteomes" id="UP000229433">
    <property type="component" value="Unassembled WGS sequence"/>
</dbReference>
<dbReference type="InterPro" id="IPR006439">
    <property type="entry name" value="HAD-SF_hydro_IA"/>
</dbReference>
<dbReference type="Gene3D" id="3.40.50.1000">
    <property type="entry name" value="HAD superfamily/HAD-like"/>
    <property type="match status" value="1"/>
</dbReference>
<organism evidence="1 2">
    <name type="scientific">Leeuwenhoekiella nanhaiensis</name>
    <dbReference type="NCBI Taxonomy" id="1655491"/>
    <lineage>
        <taxon>Bacteria</taxon>
        <taxon>Pseudomonadati</taxon>
        <taxon>Bacteroidota</taxon>
        <taxon>Flavobacteriia</taxon>
        <taxon>Flavobacteriales</taxon>
        <taxon>Flavobacteriaceae</taxon>
        <taxon>Leeuwenhoekiella</taxon>
    </lineage>
</organism>
<dbReference type="InterPro" id="IPR041492">
    <property type="entry name" value="HAD_2"/>
</dbReference>
<dbReference type="SUPFAM" id="SSF56784">
    <property type="entry name" value="HAD-like"/>
    <property type="match status" value="1"/>
</dbReference>
<dbReference type="GO" id="GO:0008253">
    <property type="term" value="F:5'-nucleotidase activity"/>
    <property type="evidence" value="ECO:0007669"/>
    <property type="project" value="InterPro"/>
</dbReference>
<sequence length="230" mass="27200">MHKLEGIKHVFFDLDHTLWDFDRNSELAFQAIFEKNRIDLPVSQFLEVYKPINFEYWKYYREARVTKEQLRYGRLKKSFDALSIQIDDFLINRLSVDYIDFLPRHNHLFDGTLELLEELEARYDLHIITNGFEEVQHLKLKNSKIDRYFKTVTSSEAVGVKKPDPKIFMHALKVADARVEESVMVGDTYEADILGAQNIGMQTIFFNYHNEKLNSGERVIDRIDAVKIYL</sequence>
<dbReference type="NCBIfam" id="TIGR01509">
    <property type="entry name" value="HAD-SF-IA-v3"/>
    <property type="match status" value="1"/>
</dbReference>
<dbReference type="Pfam" id="PF13419">
    <property type="entry name" value="HAD_2"/>
    <property type="match status" value="1"/>
</dbReference>
<reference evidence="1 2" key="1">
    <citation type="submission" date="2017-08" db="EMBL/GenBank/DDBJ databases">
        <title>The whole genome shortgun sequences of strain Leeuwenhoekiella nanhaiensis G18 from the South China Sea.</title>
        <authorList>
            <person name="Liu Q."/>
        </authorList>
    </citation>
    <scope>NUCLEOTIDE SEQUENCE [LARGE SCALE GENOMIC DNA]</scope>
    <source>
        <strain evidence="1 2">G18</strain>
    </source>
</reference>
<dbReference type="PANTHER" id="PTHR47478:SF1">
    <property type="entry name" value="PYRIMIDINE 5'-NUCLEOTIDASE YJJG"/>
    <property type="match status" value="1"/>
</dbReference>
<dbReference type="NCBIfam" id="TIGR01549">
    <property type="entry name" value="HAD-SF-IA-v1"/>
    <property type="match status" value="1"/>
</dbReference>
<evidence type="ECO:0000313" key="1">
    <source>
        <dbReference type="EMBL" id="PHQ29458.1"/>
    </source>
</evidence>
<proteinExistence type="predicted"/>
<dbReference type="OrthoDB" id="9802350at2"/>
<comment type="caution">
    <text evidence="1">The sequence shown here is derived from an EMBL/GenBank/DDBJ whole genome shotgun (WGS) entry which is preliminary data.</text>
</comment>
<dbReference type="InterPro" id="IPR023214">
    <property type="entry name" value="HAD_sf"/>
</dbReference>
<keyword evidence="2" id="KW-1185">Reference proteome</keyword>
<protein>
    <submittedName>
        <fullName evidence="1">Noncanonical pyrimidine nucleotidase, YjjG family</fullName>
    </submittedName>
</protein>
<dbReference type="PANTHER" id="PTHR47478">
    <property type="match status" value="1"/>
</dbReference>
<dbReference type="SFLD" id="SFLDG01129">
    <property type="entry name" value="C1.5:_HAD__Beta-PGM__Phosphata"/>
    <property type="match status" value="1"/>
</dbReference>
<dbReference type="InterPro" id="IPR023198">
    <property type="entry name" value="PGP-like_dom2"/>
</dbReference>
<name>A0A2G1VRQ0_9FLAO</name>
<dbReference type="InterPro" id="IPR011951">
    <property type="entry name" value="HAD-SF_hydro_IA_YjjG/PynA"/>
</dbReference>
<dbReference type="SFLD" id="SFLDG01135">
    <property type="entry name" value="C1.5.6:_HAD__Beta-PGM__Phospha"/>
    <property type="match status" value="1"/>
</dbReference>
<dbReference type="EMBL" id="NQXA01000004">
    <property type="protein sequence ID" value="PHQ29458.1"/>
    <property type="molecule type" value="Genomic_DNA"/>
</dbReference>
<accession>A0A2G1VRQ0</accession>